<dbReference type="GO" id="GO:0032259">
    <property type="term" value="P:methylation"/>
    <property type="evidence" value="ECO:0007669"/>
    <property type="project" value="UniProtKB-KW"/>
</dbReference>
<dbReference type="PANTHER" id="PTHR18895">
    <property type="entry name" value="HEMK METHYLTRANSFERASE"/>
    <property type="match status" value="1"/>
</dbReference>
<dbReference type="InterPro" id="IPR050320">
    <property type="entry name" value="N5-glutamine_MTase"/>
</dbReference>
<reference evidence="5" key="1">
    <citation type="journal article" date="2021" name="Nat. Commun.">
        <title>Genetic determinants of endophytism in the Arabidopsis root mycobiome.</title>
        <authorList>
            <person name="Mesny F."/>
            <person name="Miyauchi S."/>
            <person name="Thiergart T."/>
            <person name="Pickel B."/>
            <person name="Atanasova L."/>
            <person name="Karlsson M."/>
            <person name="Huettel B."/>
            <person name="Barry K.W."/>
            <person name="Haridas S."/>
            <person name="Chen C."/>
            <person name="Bauer D."/>
            <person name="Andreopoulos W."/>
            <person name="Pangilinan J."/>
            <person name="LaButti K."/>
            <person name="Riley R."/>
            <person name="Lipzen A."/>
            <person name="Clum A."/>
            <person name="Drula E."/>
            <person name="Henrissat B."/>
            <person name="Kohler A."/>
            <person name="Grigoriev I.V."/>
            <person name="Martin F.M."/>
            <person name="Hacquard S."/>
        </authorList>
    </citation>
    <scope>NUCLEOTIDE SEQUENCE</scope>
    <source>
        <strain evidence="5">MPI-CAGE-CH-0235</strain>
    </source>
</reference>
<dbReference type="Pfam" id="PF13847">
    <property type="entry name" value="Methyltransf_31"/>
    <property type="match status" value="1"/>
</dbReference>
<organism evidence="5 6">
    <name type="scientific">Stachybotrys elegans</name>
    <dbReference type="NCBI Taxonomy" id="80388"/>
    <lineage>
        <taxon>Eukaryota</taxon>
        <taxon>Fungi</taxon>
        <taxon>Dikarya</taxon>
        <taxon>Ascomycota</taxon>
        <taxon>Pezizomycotina</taxon>
        <taxon>Sordariomycetes</taxon>
        <taxon>Hypocreomycetidae</taxon>
        <taxon>Hypocreales</taxon>
        <taxon>Stachybotryaceae</taxon>
        <taxon>Stachybotrys</taxon>
    </lineage>
</organism>
<dbReference type="InterPro" id="IPR025714">
    <property type="entry name" value="Methyltranfer_dom"/>
</dbReference>
<comment type="caution">
    <text evidence="5">The sequence shown here is derived from an EMBL/GenBank/DDBJ whole genome shotgun (WGS) entry which is preliminary data.</text>
</comment>
<dbReference type="NCBIfam" id="TIGR00536">
    <property type="entry name" value="hemK_fam"/>
    <property type="match status" value="1"/>
</dbReference>
<accession>A0A8K0SUY6</accession>
<dbReference type="InterPro" id="IPR029063">
    <property type="entry name" value="SAM-dependent_MTases_sf"/>
</dbReference>
<keyword evidence="2" id="KW-0808">Transferase</keyword>
<dbReference type="Proteomes" id="UP000813444">
    <property type="component" value="Unassembled WGS sequence"/>
</dbReference>
<evidence type="ECO:0000256" key="2">
    <source>
        <dbReference type="ARBA" id="ARBA00022679"/>
    </source>
</evidence>
<dbReference type="EMBL" id="JAGPNK010000007">
    <property type="protein sequence ID" value="KAH7318523.1"/>
    <property type="molecule type" value="Genomic_DNA"/>
</dbReference>
<evidence type="ECO:0000259" key="4">
    <source>
        <dbReference type="Pfam" id="PF13847"/>
    </source>
</evidence>
<dbReference type="AlphaFoldDB" id="A0A8K0SUY6"/>
<evidence type="ECO:0000256" key="3">
    <source>
        <dbReference type="ARBA" id="ARBA00022691"/>
    </source>
</evidence>
<dbReference type="SUPFAM" id="SSF53335">
    <property type="entry name" value="S-adenosyl-L-methionine-dependent methyltransferases"/>
    <property type="match status" value="1"/>
</dbReference>
<evidence type="ECO:0000313" key="5">
    <source>
        <dbReference type="EMBL" id="KAH7318523.1"/>
    </source>
</evidence>
<dbReference type="OrthoDB" id="269872at2759"/>
<dbReference type="GO" id="GO:0005739">
    <property type="term" value="C:mitochondrion"/>
    <property type="evidence" value="ECO:0007669"/>
    <property type="project" value="TreeGrafter"/>
</dbReference>
<protein>
    <submittedName>
        <fullName evidence="5">S-adenosyl-L-methionine-dependent methyltransferase</fullName>
    </submittedName>
</protein>
<dbReference type="GO" id="GO:0008276">
    <property type="term" value="F:protein methyltransferase activity"/>
    <property type="evidence" value="ECO:0007669"/>
    <property type="project" value="InterPro"/>
</dbReference>
<dbReference type="Gene3D" id="3.40.50.150">
    <property type="entry name" value="Vaccinia Virus protein VP39"/>
    <property type="match status" value="1"/>
</dbReference>
<feature type="domain" description="Methyltransferase" evidence="4">
    <location>
        <begin position="122"/>
        <end position="214"/>
    </location>
</feature>
<gene>
    <name evidence="5" type="ORF">B0I35DRAFT_432280</name>
</gene>
<dbReference type="InterPro" id="IPR004556">
    <property type="entry name" value="HemK-like"/>
</dbReference>
<sequence length="370" mass="41615">MPRIPPSLIRRATRYSPNLAALLPACRDIPSSLNELRWLKEHVHQSGPPNTEGRLSALCRKRGRGFPLQYILGTQPFGPLDIKCKPGVLIPRPETEAYTHHLADLIKSGHALDHDGRGGDGELSIVDFCTGTGCIPLLLYSLLRQTVPRLSVYGIDISPDAVNLARENAELNRETGHLGRSQPSHTLSFQHGDLFNDADIQMLTSQPWDIMTSNPPYISNDVWEHGRGDISYSVRKYEPRLALVPRASLPLPAGWRHEDVFYSRLFDCAQLLKTRVILLEVGDEAQARRVLEGFSTHALAPVSYVELWRDSPDIDSGNQDVKSIELVKHGQQWTVPIKGSGRMRSIMIKIRQQLDCFTERRETSRIEDNV</sequence>
<dbReference type="CDD" id="cd02440">
    <property type="entry name" value="AdoMet_MTases"/>
    <property type="match status" value="1"/>
</dbReference>
<keyword evidence="1 5" id="KW-0489">Methyltransferase</keyword>
<name>A0A8K0SUY6_9HYPO</name>
<keyword evidence="6" id="KW-1185">Reference proteome</keyword>
<dbReference type="PANTHER" id="PTHR18895:SF74">
    <property type="entry name" value="MTRF1L RELEASE FACTOR GLUTAMINE METHYLTRANSFERASE"/>
    <property type="match status" value="1"/>
</dbReference>
<evidence type="ECO:0000313" key="6">
    <source>
        <dbReference type="Proteomes" id="UP000813444"/>
    </source>
</evidence>
<evidence type="ECO:0000256" key="1">
    <source>
        <dbReference type="ARBA" id="ARBA00022603"/>
    </source>
</evidence>
<keyword evidence="3" id="KW-0949">S-adenosyl-L-methionine</keyword>
<proteinExistence type="predicted"/>